<dbReference type="AlphaFoldDB" id="I4EDY4"/>
<evidence type="ECO:0000256" key="1">
    <source>
        <dbReference type="SAM" id="MobiDB-lite"/>
    </source>
</evidence>
<organism evidence="2 3">
    <name type="scientific">Nitrolancea hollandica Lb</name>
    <dbReference type="NCBI Taxonomy" id="1129897"/>
    <lineage>
        <taxon>Bacteria</taxon>
        <taxon>Pseudomonadati</taxon>
        <taxon>Thermomicrobiota</taxon>
        <taxon>Thermomicrobia</taxon>
        <taxon>Sphaerobacterales</taxon>
        <taxon>Sphaerobacterineae</taxon>
        <taxon>Sphaerobacteraceae</taxon>
        <taxon>Nitrolancea</taxon>
    </lineage>
</organism>
<evidence type="ECO:0000313" key="3">
    <source>
        <dbReference type="Proteomes" id="UP000004221"/>
    </source>
</evidence>
<protein>
    <submittedName>
        <fullName evidence="2">Uncharacterized protein</fullName>
    </submittedName>
</protein>
<gene>
    <name evidence="2" type="ORF">NITHO_1650015</name>
</gene>
<evidence type="ECO:0000313" key="2">
    <source>
        <dbReference type="EMBL" id="CCF82896.1"/>
    </source>
</evidence>
<reference evidence="2 3" key="1">
    <citation type="journal article" date="2012" name="ISME J.">
        <title>Nitrification expanded: discovery, physiology and genomics of a nitrite-oxidizing bacterium from the phylum Chloroflexi.</title>
        <authorList>
            <person name="Sorokin D.Y."/>
            <person name="Lucker S."/>
            <person name="Vejmelkova D."/>
            <person name="Kostrikina N.A."/>
            <person name="Kleerebezem R."/>
            <person name="Rijpstra W.I."/>
            <person name="Damste J.S."/>
            <person name="Le Paslier D."/>
            <person name="Muyzer G."/>
            <person name="Wagner M."/>
            <person name="van Loosdrecht M.C."/>
            <person name="Daims H."/>
        </authorList>
    </citation>
    <scope>NUCLEOTIDE SEQUENCE [LARGE SCALE GENOMIC DNA]</scope>
    <source>
        <strain evidence="3">none</strain>
    </source>
</reference>
<dbReference type="Proteomes" id="UP000004221">
    <property type="component" value="Unassembled WGS sequence"/>
</dbReference>
<sequence length="64" mass="7340">MQYRDNVGTKTRMAALYGKPQQWRGDRGDGCIWERWERSEERGAATAQSNPETHDRLDALQSTG</sequence>
<name>I4EDY4_9BACT</name>
<keyword evidence="3" id="KW-1185">Reference proteome</keyword>
<accession>I4EDY4</accession>
<dbReference type="EMBL" id="CAGS01000074">
    <property type="protein sequence ID" value="CCF82896.1"/>
    <property type="molecule type" value="Genomic_DNA"/>
</dbReference>
<feature type="region of interest" description="Disordered" evidence="1">
    <location>
        <begin position="40"/>
        <end position="64"/>
    </location>
</feature>
<comment type="caution">
    <text evidence="2">The sequence shown here is derived from an EMBL/GenBank/DDBJ whole genome shotgun (WGS) entry which is preliminary data.</text>
</comment>
<proteinExistence type="predicted"/>